<dbReference type="Proteomes" id="UP000507470">
    <property type="component" value="Unassembled WGS sequence"/>
</dbReference>
<dbReference type="EMBL" id="CACVKT020008919">
    <property type="protein sequence ID" value="CAC5418490.1"/>
    <property type="molecule type" value="Genomic_DNA"/>
</dbReference>
<evidence type="ECO:0000256" key="1">
    <source>
        <dbReference type="SAM" id="Coils"/>
    </source>
</evidence>
<keyword evidence="4" id="KW-1185">Reference proteome</keyword>
<dbReference type="InterPro" id="IPR007421">
    <property type="entry name" value="Schlafen_AlbA_2_dom"/>
</dbReference>
<keyword evidence="1" id="KW-0175">Coiled coil</keyword>
<name>A0A6J8EDC2_MYTCO</name>
<evidence type="ECO:0000313" key="3">
    <source>
        <dbReference type="EMBL" id="CAC5418490.1"/>
    </source>
</evidence>
<protein>
    <recommendedName>
        <fullName evidence="2">Schlafen AlbA-2 domain-containing protein</fullName>
    </recommendedName>
</protein>
<dbReference type="InterPro" id="IPR029684">
    <property type="entry name" value="Schlafen"/>
</dbReference>
<dbReference type="AlphaFoldDB" id="A0A6J8EDC2"/>
<sequence>MSTEFVIEVNNLKRENDTILKKAIQDVLKKLNVNISVDNLEIEECGETKSAIIYLQSIDEVREINDSINNNGFKFTQIAKPYKKISAKRIQSKRPLTVYEYEEYLGDETRHREFKEGGGNIEENFLRTGQKRCLANYACGIVNNREKGTVYVGVNDKGRVVGLRCNHEKRDRLRRRIAQIMKCDLNPPLSTIHYSVKFVPVHRTDGYELGDIFVLEITFYTVDKFSQLYTVNGEVYQKSDACLFGPLRPAEILEWEAQIIHKQMKEARNIELQEIIEKYEIDKAEKKREIDMYKKMNEEEKIRREEKELSFKRKKEEFETEVSRLKQIHEDKERSFKRNTDQLIAEREEKEKENYQLQREKSKLVKENKTLIHKSKVCVLL</sequence>
<evidence type="ECO:0000259" key="2">
    <source>
        <dbReference type="Pfam" id="PF04326"/>
    </source>
</evidence>
<dbReference type="PANTHER" id="PTHR12155:SF48">
    <property type="entry name" value="RRM DOMAIN-CONTAINING PROTEIN"/>
    <property type="match status" value="1"/>
</dbReference>
<evidence type="ECO:0000313" key="4">
    <source>
        <dbReference type="Proteomes" id="UP000507470"/>
    </source>
</evidence>
<dbReference type="PANTHER" id="PTHR12155">
    <property type="entry name" value="SCHLAFEN"/>
    <property type="match status" value="1"/>
</dbReference>
<feature type="domain" description="Schlafen AlbA-2" evidence="2">
    <location>
        <begin position="108"/>
        <end position="239"/>
    </location>
</feature>
<gene>
    <name evidence="3" type="ORF">MCOR_50922</name>
</gene>
<dbReference type="Gene3D" id="3.30.950.30">
    <property type="entry name" value="Schlafen, AAA domain"/>
    <property type="match status" value="1"/>
</dbReference>
<dbReference type="Pfam" id="PF04326">
    <property type="entry name" value="SLFN_AlbA_2"/>
    <property type="match status" value="1"/>
</dbReference>
<organism evidence="3 4">
    <name type="scientific">Mytilus coruscus</name>
    <name type="common">Sea mussel</name>
    <dbReference type="NCBI Taxonomy" id="42192"/>
    <lineage>
        <taxon>Eukaryota</taxon>
        <taxon>Metazoa</taxon>
        <taxon>Spiralia</taxon>
        <taxon>Lophotrochozoa</taxon>
        <taxon>Mollusca</taxon>
        <taxon>Bivalvia</taxon>
        <taxon>Autobranchia</taxon>
        <taxon>Pteriomorphia</taxon>
        <taxon>Mytilida</taxon>
        <taxon>Mytiloidea</taxon>
        <taxon>Mytilidae</taxon>
        <taxon>Mytilinae</taxon>
        <taxon>Mytilus</taxon>
    </lineage>
</organism>
<accession>A0A6J8EDC2</accession>
<dbReference type="InterPro" id="IPR038461">
    <property type="entry name" value="Schlafen_AlbA_2_dom_sf"/>
</dbReference>
<feature type="coiled-coil region" evidence="1">
    <location>
        <begin position="262"/>
        <end position="367"/>
    </location>
</feature>
<reference evidence="3 4" key="1">
    <citation type="submission" date="2020-06" db="EMBL/GenBank/DDBJ databases">
        <authorList>
            <person name="Li R."/>
            <person name="Bekaert M."/>
        </authorList>
    </citation>
    <scope>NUCLEOTIDE SEQUENCE [LARGE SCALE GENOMIC DNA]</scope>
    <source>
        <strain evidence="4">wild</strain>
    </source>
</reference>
<dbReference type="OrthoDB" id="5954290at2759"/>
<proteinExistence type="predicted"/>